<evidence type="ECO:0000256" key="1">
    <source>
        <dbReference type="SAM" id="Phobius"/>
    </source>
</evidence>
<name>A0A1F7VBS6_9BACT</name>
<gene>
    <name evidence="2" type="ORF">A3I42_00290</name>
</gene>
<reference evidence="2 3" key="1">
    <citation type="journal article" date="2016" name="Nat. Commun.">
        <title>Thousands of microbial genomes shed light on interconnected biogeochemical processes in an aquifer system.</title>
        <authorList>
            <person name="Anantharaman K."/>
            <person name="Brown C.T."/>
            <person name="Hug L.A."/>
            <person name="Sharon I."/>
            <person name="Castelle C.J."/>
            <person name="Probst A.J."/>
            <person name="Thomas B.C."/>
            <person name="Singh A."/>
            <person name="Wilkins M.J."/>
            <person name="Karaoz U."/>
            <person name="Brodie E.L."/>
            <person name="Williams K.H."/>
            <person name="Hubbard S.S."/>
            <person name="Banfield J.F."/>
        </authorList>
    </citation>
    <scope>NUCLEOTIDE SEQUENCE [LARGE SCALE GENOMIC DNA]</scope>
</reference>
<keyword evidence="1" id="KW-0812">Transmembrane</keyword>
<protein>
    <submittedName>
        <fullName evidence="2">Uncharacterized protein</fullName>
    </submittedName>
</protein>
<dbReference type="Proteomes" id="UP000178264">
    <property type="component" value="Unassembled WGS sequence"/>
</dbReference>
<comment type="caution">
    <text evidence="2">The sequence shown here is derived from an EMBL/GenBank/DDBJ whole genome shotgun (WGS) entry which is preliminary data.</text>
</comment>
<feature type="transmembrane region" description="Helical" evidence="1">
    <location>
        <begin position="43"/>
        <end position="69"/>
    </location>
</feature>
<evidence type="ECO:0000313" key="3">
    <source>
        <dbReference type="Proteomes" id="UP000178264"/>
    </source>
</evidence>
<keyword evidence="1" id="KW-1133">Transmembrane helix</keyword>
<sequence length="204" mass="22991">MKKQTPSSTKSLPFPYRSFRLSRQGKIAFPPMRQLVELLHKPWGIFFLSIVLIINYSCVSMLATIPVLANTPVENMLLIRSDSTKSLSVKYKDEAPVILARYLAHRGQFAAKLSQESYIKEDVDVWLAEIKNEKGLLLTYSVPQSLKEVHLGLVIAMGTDEQAAAQYLAAWEGDTAAGKEAESEFRNAEERLIMVYQLAPWLSK</sequence>
<dbReference type="EMBL" id="MGER01000043">
    <property type="protein sequence ID" value="OGL87915.1"/>
    <property type="molecule type" value="Genomic_DNA"/>
</dbReference>
<proteinExistence type="predicted"/>
<evidence type="ECO:0000313" key="2">
    <source>
        <dbReference type="EMBL" id="OGL87915.1"/>
    </source>
</evidence>
<keyword evidence="1" id="KW-0472">Membrane</keyword>
<dbReference type="AlphaFoldDB" id="A0A1F7VBS6"/>
<organism evidence="2 3">
    <name type="scientific">Candidatus Uhrbacteria bacterium RIFCSPLOWO2_02_FULL_49_11</name>
    <dbReference type="NCBI Taxonomy" id="1802409"/>
    <lineage>
        <taxon>Bacteria</taxon>
        <taxon>Candidatus Uhriibacteriota</taxon>
    </lineage>
</organism>
<accession>A0A1F7VBS6</accession>